<name>A0AAV0YI77_VICFA</name>
<protein>
    <submittedName>
        <fullName evidence="1">Uncharacterized protein</fullName>
    </submittedName>
</protein>
<reference evidence="1 2" key="1">
    <citation type="submission" date="2023-01" db="EMBL/GenBank/DDBJ databases">
        <authorList>
            <person name="Kreplak J."/>
        </authorList>
    </citation>
    <scope>NUCLEOTIDE SEQUENCE [LARGE SCALE GENOMIC DNA]</scope>
</reference>
<proteinExistence type="predicted"/>
<dbReference type="Proteomes" id="UP001157006">
    <property type="component" value="Unassembled WGS sequence"/>
</dbReference>
<sequence length="109" mass="12176">MAISDYVRAVQKGYEDCMLSFTPSSLKVRESSLVIANDLIIAKAKEIHKCLVKALDLNHREVEFIKWEAPSHPFVKVNVDGCAKNNPGPAMGDSLEIRMENGSLDSWRT</sequence>
<dbReference type="EMBL" id="CATIWC010001512">
    <property type="protein sequence ID" value="CAI8584202.1"/>
    <property type="molecule type" value="Genomic_DNA"/>
</dbReference>
<evidence type="ECO:0000313" key="2">
    <source>
        <dbReference type="Proteomes" id="UP001157006"/>
    </source>
</evidence>
<evidence type="ECO:0000313" key="1">
    <source>
        <dbReference type="EMBL" id="CAI8584202.1"/>
    </source>
</evidence>
<dbReference type="AlphaFoldDB" id="A0AAV0YI77"/>
<keyword evidence="2" id="KW-1185">Reference proteome</keyword>
<gene>
    <name evidence="1" type="ORF">VFH_U063320</name>
</gene>
<organism evidence="1 2">
    <name type="scientific">Vicia faba</name>
    <name type="common">Broad bean</name>
    <name type="synonym">Faba vulgaris</name>
    <dbReference type="NCBI Taxonomy" id="3906"/>
    <lineage>
        <taxon>Eukaryota</taxon>
        <taxon>Viridiplantae</taxon>
        <taxon>Streptophyta</taxon>
        <taxon>Embryophyta</taxon>
        <taxon>Tracheophyta</taxon>
        <taxon>Spermatophyta</taxon>
        <taxon>Magnoliopsida</taxon>
        <taxon>eudicotyledons</taxon>
        <taxon>Gunneridae</taxon>
        <taxon>Pentapetalae</taxon>
        <taxon>rosids</taxon>
        <taxon>fabids</taxon>
        <taxon>Fabales</taxon>
        <taxon>Fabaceae</taxon>
        <taxon>Papilionoideae</taxon>
        <taxon>50 kb inversion clade</taxon>
        <taxon>NPAAA clade</taxon>
        <taxon>Hologalegina</taxon>
        <taxon>IRL clade</taxon>
        <taxon>Fabeae</taxon>
        <taxon>Vicia</taxon>
    </lineage>
</organism>
<accession>A0AAV0YI77</accession>
<comment type="caution">
    <text evidence="1">The sequence shown here is derived from an EMBL/GenBank/DDBJ whole genome shotgun (WGS) entry which is preliminary data.</text>
</comment>